<dbReference type="RefSeq" id="WP_060777512.1">
    <property type="nucleotide sequence ID" value="NZ_CAJHLF010000012.1"/>
</dbReference>
<proteinExistence type="predicted"/>
<reference evidence="3 4" key="1">
    <citation type="submission" date="2020-12" db="EMBL/GenBank/DDBJ databases">
        <title>FDA dAtabase for Regulatory Grade micrObial Sequences (FDA-ARGOS): Supporting development and validation of Infectious Disease Dx tests.</title>
        <authorList>
            <person name="Sproer C."/>
            <person name="Gronow S."/>
            <person name="Severitt S."/>
            <person name="Schroder I."/>
            <person name="Tallon L."/>
            <person name="Sadzewicz L."/>
            <person name="Zhao X."/>
            <person name="Boylan J."/>
            <person name="Ott S."/>
            <person name="Bowen H."/>
            <person name="Vavikolanu K."/>
            <person name="Mehta A."/>
            <person name="Aluvathingal J."/>
            <person name="Nadendla S."/>
            <person name="Lowell S."/>
            <person name="Myers T."/>
            <person name="Yan Y."/>
            <person name="Sichtig H."/>
        </authorList>
    </citation>
    <scope>NUCLEOTIDE SEQUENCE [LARGE SCALE GENOMIC DNA]</scope>
    <source>
        <strain evidence="3 4">FDAARGOS_911</strain>
    </source>
</reference>
<feature type="transmembrane region" description="Helical" evidence="1">
    <location>
        <begin position="20"/>
        <end position="41"/>
    </location>
</feature>
<sequence length="193" mass="21288">MKESISVSKKNTGKMTTVALLTAIGIIIPMISPIKIAFGPFSWTLGSHIAIDMALFISPASAAFVALATSFGFLIAGFPLPVVFRAVSHLLFTLVGAYTLQRSNQFVLNPWKRTLFNAGINSLHGLGEMIVIHCFVTAGLTSLDGQYGYWASLFILFGISSLFHGMMDFELGYLFLKYLNKHLPYKFPRFPIK</sequence>
<gene>
    <name evidence="3" type="ORF">I6G68_00880</name>
    <name evidence="2" type="ORF">ODY43_05740</name>
</gene>
<reference evidence="2" key="2">
    <citation type="submission" date="2022-09" db="EMBL/GenBank/DDBJ databases">
        <title>Aerococcus urinae taxonomy study.</title>
        <authorList>
            <person name="Christensen J."/>
            <person name="Senneby E."/>
        </authorList>
    </citation>
    <scope>NUCLEOTIDE SEQUENCE</scope>
    <source>
        <strain evidence="2">NLD-066-U95</strain>
    </source>
</reference>
<feature type="transmembrane region" description="Helical" evidence="1">
    <location>
        <begin position="121"/>
        <end position="143"/>
    </location>
</feature>
<evidence type="ECO:0000256" key="1">
    <source>
        <dbReference type="SAM" id="Phobius"/>
    </source>
</evidence>
<feature type="transmembrane region" description="Helical" evidence="1">
    <location>
        <begin position="149"/>
        <end position="176"/>
    </location>
</feature>
<evidence type="ECO:0000313" key="4">
    <source>
        <dbReference type="Proteomes" id="UP000594771"/>
    </source>
</evidence>
<protein>
    <recommendedName>
        <fullName evidence="6">Niacin transporter NiaX</fullName>
    </recommendedName>
</protein>
<keyword evidence="1" id="KW-0472">Membrane</keyword>
<dbReference type="Proteomes" id="UP001069145">
    <property type="component" value="Unassembled WGS sequence"/>
</dbReference>
<evidence type="ECO:0000313" key="5">
    <source>
        <dbReference type="Proteomes" id="UP001069145"/>
    </source>
</evidence>
<dbReference type="GeneID" id="35768096"/>
<dbReference type="Proteomes" id="UP000594771">
    <property type="component" value="Chromosome"/>
</dbReference>
<dbReference type="KEGG" id="aun:AWM73_00145"/>
<dbReference type="EMBL" id="JAOTML010000005">
    <property type="protein sequence ID" value="MCY3053490.1"/>
    <property type="molecule type" value="Genomic_DNA"/>
</dbReference>
<organism evidence="3 4">
    <name type="scientific">Aerococcus urinae</name>
    <dbReference type="NCBI Taxonomy" id="1376"/>
    <lineage>
        <taxon>Bacteria</taxon>
        <taxon>Bacillati</taxon>
        <taxon>Bacillota</taxon>
        <taxon>Bacilli</taxon>
        <taxon>Lactobacillales</taxon>
        <taxon>Aerococcaceae</taxon>
        <taxon>Aerococcus</taxon>
    </lineage>
</organism>
<dbReference type="Gene3D" id="1.10.1760.20">
    <property type="match status" value="1"/>
</dbReference>
<feature type="transmembrane region" description="Helical" evidence="1">
    <location>
        <begin position="53"/>
        <end position="76"/>
    </location>
</feature>
<feature type="transmembrane region" description="Helical" evidence="1">
    <location>
        <begin position="82"/>
        <end position="100"/>
    </location>
</feature>
<dbReference type="OrthoDB" id="1631895at2"/>
<keyword evidence="1" id="KW-0812">Transmembrane</keyword>
<evidence type="ECO:0008006" key="6">
    <source>
        <dbReference type="Google" id="ProtNLM"/>
    </source>
</evidence>
<dbReference type="EMBL" id="CP065662">
    <property type="protein sequence ID" value="QPS01666.1"/>
    <property type="molecule type" value="Genomic_DNA"/>
</dbReference>
<evidence type="ECO:0000313" key="3">
    <source>
        <dbReference type="EMBL" id="QPS01666.1"/>
    </source>
</evidence>
<name>A0A0X8FD95_9LACT</name>
<evidence type="ECO:0000313" key="2">
    <source>
        <dbReference type="EMBL" id="MCY3053490.1"/>
    </source>
</evidence>
<dbReference type="AlphaFoldDB" id="A0A0X8FD95"/>
<keyword evidence="1" id="KW-1133">Transmembrane helix</keyword>
<keyword evidence="5" id="KW-1185">Reference proteome</keyword>
<accession>A0A0X8FD95</accession>